<keyword evidence="2" id="KW-1185">Reference proteome</keyword>
<proteinExistence type="predicted"/>
<dbReference type="Pfam" id="PF07606">
    <property type="entry name" value="DUF1569"/>
    <property type="match status" value="1"/>
</dbReference>
<dbReference type="InterPro" id="IPR034660">
    <property type="entry name" value="DinB/YfiT-like"/>
</dbReference>
<dbReference type="Gene3D" id="1.20.120.450">
    <property type="entry name" value="dinb family like domain"/>
    <property type="match status" value="1"/>
</dbReference>
<name>A0ABW3K0R0_9BACT</name>
<dbReference type="Proteomes" id="UP001597112">
    <property type="component" value="Unassembled WGS sequence"/>
</dbReference>
<evidence type="ECO:0000313" key="1">
    <source>
        <dbReference type="EMBL" id="MFD0999411.1"/>
    </source>
</evidence>
<accession>A0ABW3K0R0</accession>
<dbReference type="InterPro" id="IPR011463">
    <property type="entry name" value="DUF1569"/>
</dbReference>
<organism evidence="1 2">
    <name type="scientific">Ohtaekwangia kribbensis</name>
    <dbReference type="NCBI Taxonomy" id="688913"/>
    <lineage>
        <taxon>Bacteria</taxon>
        <taxon>Pseudomonadati</taxon>
        <taxon>Bacteroidota</taxon>
        <taxon>Cytophagia</taxon>
        <taxon>Cytophagales</taxon>
        <taxon>Fulvivirgaceae</taxon>
        <taxon>Ohtaekwangia</taxon>
    </lineage>
</organism>
<reference evidence="2" key="1">
    <citation type="journal article" date="2019" name="Int. J. Syst. Evol. Microbiol.">
        <title>The Global Catalogue of Microorganisms (GCM) 10K type strain sequencing project: providing services to taxonomists for standard genome sequencing and annotation.</title>
        <authorList>
            <consortium name="The Broad Institute Genomics Platform"/>
            <consortium name="The Broad Institute Genome Sequencing Center for Infectious Disease"/>
            <person name="Wu L."/>
            <person name="Ma J."/>
        </authorList>
    </citation>
    <scope>NUCLEOTIDE SEQUENCE [LARGE SCALE GENOMIC DNA]</scope>
    <source>
        <strain evidence="2">CCUG 58938</strain>
    </source>
</reference>
<comment type="caution">
    <text evidence="1">The sequence shown here is derived from an EMBL/GenBank/DDBJ whole genome shotgun (WGS) entry which is preliminary data.</text>
</comment>
<dbReference type="EMBL" id="JBHTKA010000001">
    <property type="protein sequence ID" value="MFD0999411.1"/>
    <property type="molecule type" value="Genomic_DNA"/>
</dbReference>
<evidence type="ECO:0000313" key="2">
    <source>
        <dbReference type="Proteomes" id="UP001597112"/>
    </source>
</evidence>
<sequence>MKSVFDTTTREELVTRIKSLTPQNNAQWGKMNAYQMVKHGTLHEDMVLGKLKINRVFIGRLIGGMLLKKVLKDDKPFGKNSPTSSLLKTLNENGDIEQQKKEWIDRLEQYASYTDPDFIHPFFGPMTKDQIGFFAYKHVDHHLRQFGA</sequence>
<dbReference type="RefSeq" id="WP_377577809.1">
    <property type="nucleotide sequence ID" value="NZ_JBHTKA010000001.1"/>
</dbReference>
<protein>
    <submittedName>
        <fullName evidence="1">DUF1569 domain-containing protein</fullName>
    </submittedName>
</protein>
<gene>
    <name evidence="1" type="ORF">ACFQ21_08840</name>
</gene>